<sequence>MRIMGIGTREGFEYTVKQTFWTVPNIVTVLRFLLLPFFVYFVREGEFMTAFWILVVLGATDWIDGFIARFFNQMSTVGRWLDPLADRLAMIIVTLTLVYFDIAPEWLLWAILLPDLVLLLTSTVFFAGSPQLPVSGMGKVRTACLMVSLPMLMLAELPEFSERIDGLFPLVAESLLVAGAVMHIIASLDYFIQALGKFRRLRAADINPWRRSTWARIGVAATSDEPLVGKPTTTTQTANLHPEQGGPPRRVNEE</sequence>
<reference evidence="14 15" key="1">
    <citation type="submission" date="2019-05" db="EMBL/GenBank/DDBJ databases">
        <title>Nesterenkonia sp. GY074 isolated from the Southern Atlantic Ocean.</title>
        <authorList>
            <person name="Zhang G."/>
        </authorList>
    </citation>
    <scope>NUCLEOTIDE SEQUENCE [LARGE SCALE GENOMIC DNA]</scope>
    <source>
        <strain evidence="14 15">GY074</strain>
    </source>
</reference>
<gene>
    <name evidence="14" type="ORF">FEF26_01395</name>
</gene>
<dbReference type="Gene3D" id="1.20.120.1760">
    <property type="match status" value="1"/>
</dbReference>
<keyword evidence="9" id="KW-0594">Phospholipid biosynthesis</keyword>
<evidence type="ECO:0000256" key="8">
    <source>
        <dbReference type="ARBA" id="ARBA00023136"/>
    </source>
</evidence>
<feature type="transmembrane region" description="Helical" evidence="13">
    <location>
        <begin position="20"/>
        <end position="41"/>
    </location>
</feature>
<keyword evidence="3" id="KW-0444">Lipid biosynthesis</keyword>
<organism evidence="14 15">
    <name type="scientific">Nesterenkonia salmonea</name>
    <dbReference type="NCBI Taxonomy" id="1804987"/>
    <lineage>
        <taxon>Bacteria</taxon>
        <taxon>Bacillati</taxon>
        <taxon>Actinomycetota</taxon>
        <taxon>Actinomycetes</taxon>
        <taxon>Micrococcales</taxon>
        <taxon>Micrococcaceae</taxon>
        <taxon>Nesterenkonia</taxon>
    </lineage>
</organism>
<keyword evidence="7" id="KW-0443">Lipid metabolism</keyword>
<dbReference type="GO" id="GO:0016020">
    <property type="term" value="C:membrane"/>
    <property type="evidence" value="ECO:0007669"/>
    <property type="project" value="UniProtKB-SubCell"/>
</dbReference>
<dbReference type="InterPro" id="IPR000462">
    <property type="entry name" value="CDP-OH_P_trans"/>
</dbReference>
<dbReference type="PANTHER" id="PTHR14269:SF11">
    <property type="entry name" value="CDP-DIACYLGLYCEROL--GLYCEROL-3-PHOSPHATE 3-PHOSPHATIDYLTRANSFERASE"/>
    <property type="match status" value="1"/>
</dbReference>
<dbReference type="RefSeq" id="WP_138251750.1">
    <property type="nucleotide sequence ID" value="NZ_VAVZ01000003.1"/>
</dbReference>
<evidence type="ECO:0000256" key="11">
    <source>
        <dbReference type="RuleBase" id="RU003750"/>
    </source>
</evidence>
<proteinExistence type="inferred from homology"/>
<evidence type="ECO:0000256" key="13">
    <source>
        <dbReference type="SAM" id="Phobius"/>
    </source>
</evidence>
<comment type="subcellular location">
    <subcellularLocation>
        <location evidence="1">Membrane</location>
        <topology evidence="1">Multi-pass membrane protein</topology>
    </subcellularLocation>
</comment>
<accession>A0A5R9BI51</accession>
<evidence type="ECO:0000256" key="12">
    <source>
        <dbReference type="SAM" id="MobiDB-lite"/>
    </source>
</evidence>
<dbReference type="GO" id="GO:0046474">
    <property type="term" value="P:glycerophospholipid biosynthetic process"/>
    <property type="evidence" value="ECO:0007669"/>
    <property type="project" value="TreeGrafter"/>
</dbReference>
<evidence type="ECO:0000256" key="9">
    <source>
        <dbReference type="ARBA" id="ARBA00023209"/>
    </source>
</evidence>
<dbReference type="PROSITE" id="PS00379">
    <property type="entry name" value="CDP_ALCOHOL_P_TRANSF"/>
    <property type="match status" value="1"/>
</dbReference>
<comment type="caution">
    <text evidence="14">The sequence shown here is derived from an EMBL/GenBank/DDBJ whole genome shotgun (WGS) entry which is preliminary data.</text>
</comment>
<keyword evidence="5 13" id="KW-0812">Transmembrane</keyword>
<feature type="transmembrane region" description="Helical" evidence="13">
    <location>
        <begin position="47"/>
        <end position="72"/>
    </location>
</feature>
<evidence type="ECO:0000256" key="6">
    <source>
        <dbReference type="ARBA" id="ARBA00022989"/>
    </source>
</evidence>
<evidence type="ECO:0000256" key="4">
    <source>
        <dbReference type="ARBA" id="ARBA00022679"/>
    </source>
</evidence>
<feature type="transmembrane region" description="Helical" evidence="13">
    <location>
        <begin position="84"/>
        <end position="100"/>
    </location>
</feature>
<dbReference type="EMBL" id="VAVZ01000003">
    <property type="protein sequence ID" value="TLQ00249.1"/>
    <property type="molecule type" value="Genomic_DNA"/>
</dbReference>
<keyword evidence="6 13" id="KW-1133">Transmembrane helix</keyword>
<evidence type="ECO:0000256" key="1">
    <source>
        <dbReference type="ARBA" id="ARBA00004141"/>
    </source>
</evidence>
<dbReference type="GO" id="GO:0016780">
    <property type="term" value="F:phosphotransferase activity, for other substituted phosphate groups"/>
    <property type="evidence" value="ECO:0007669"/>
    <property type="project" value="InterPro"/>
</dbReference>
<keyword evidence="4 11" id="KW-0808">Transferase</keyword>
<dbReference type="OrthoDB" id="9796672at2"/>
<evidence type="ECO:0000256" key="7">
    <source>
        <dbReference type="ARBA" id="ARBA00023098"/>
    </source>
</evidence>
<dbReference type="Pfam" id="PF01066">
    <property type="entry name" value="CDP-OH_P_transf"/>
    <property type="match status" value="1"/>
</dbReference>
<evidence type="ECO:0000313" key="15">
    <source>
        <dbReference type="Proteomes" id="UP000310458"/>
    </source>
</evidence>
<name>A0A5R9BI51_9MICC</name>
<dbReference type="InterPro" id="IPR048254">
    <property type="entry name" value="CDP_ALCOHOL_P_TRANSF_CS"/>
</dbReference>
<evidence type="ECO:0000256" key="2">
    <source>
        <dbReference type="ARBA" id="ARBA00010441"/>
    </source>
</evidence>
<evidence type="ECO:0000256" key="5">
    <source>
        <dbReference type="ARBA" id="ARBA00022692"/>
    </source>
</evidence>
<dbReference type="AlphaFoldDB" id="A0A5R9BI51"/>
<keyword evidence="15" id="KW-1185">Reference proteome</keyword>
<comment type="similarity">
    <text evidence="2 11">Belongs to the CDP-alcohol phosphatidyltransferase class-I family.</text>
</comment>
<evidence type="ECO:0000313" key="14">
    <source>
        <dbReference type="EMBL" id="TLQ00249.1"/>
    </source>
</evidence>
<keyword evidence="10" id="KW-1208">Phospholipid metabolism</keyword>
<protein>
    <submittedName>
        <fullName evidence="14">CDP-alcohol phosphatidyltransferase family protein</fullName>
    </submittedName>
</protein>
<dbReference type="PANTHER" id="PTHR14269">
    <property type="entry name" value="CDP-DIACYLGLYCEROL--GLYCEROL-3-PHOSPHATE 3-PHOSPHATIDYLTRANSFERASE-RELATED"/>
    <property type="match status" value="1"/>
</dbReference>
<dbReference type="InterPro" id="IPR050324">
    <property type="entry name" value="CDP-alcohol_PTase-I"/>
</dbReference>
<evidence type="ECO:0000256" key="10">
    <source>
        <dbReference type="ARBA" id="ARBA00023264"/>
    </source>
</evidence>
<feature type="region of interest" description="Disordered" evidence="12">
    <location>
        <begin position="225"/>
        <end position="254"/>
    </location>
</feature>
<evidence type="ECO:0000256" key="3">
    <source>
        <dbReference type="ARBA" id="ARBA00022516"/>
    </source>
</evidence>
<feature type="transmembrane region" description="Helical" evidence="13">
    <location>
        <begin position="170"/>
        <end position="192"/>
    </location>
</feature>
<dbReference type="InterPro" id="IPR043130">
    <property type="entry name" value="CDP-OH_PTrfase_TM_dom"/>
</dbReference>
<dbReference type="Proteomes" id="UP000310458">
    <property type="component" value="Unassembled WGS sequence"/>
</dbReference>
<keyword evidence="8 13" id="KW-0472">Membrane</keyword>
<feature type="transmembrane region" description="Helical" evidence="13">
    <location>
        <begin position="106"/>
        <end position="128"/>
    </location>
</feature>